<evidence type="ECO:0000256" key="1">
    <source>
        <dbReference type="ARBA" id="ARBA00004241"/>
    </source>
</evidence>
<protein>
    <submittedName>
        <fullName evidence="4">Prepilin-type N-terminal cleavage/methylation domain-containing protein</fullName>
    </submittedName>
</protein>
<keyword evidence="3" id="KW-0472">Membrane</keyword>
<comment type="caution">
    <text evidence="4">The sequence shown here is derived from an EMBL/GenBank/DDBJ whole genome shotgun (WGS) entry which is preliminary data.</text>
</comment>
<evidence type="ECO:0000313" key="5">
    <source>
        <dbReference type="Proteomes" id="UP000480151"/>
    </source>
</evidence>
<evidence type="ECO:0000256" key="2">
    <source>
        <dbReference type="ARBA" id="ARBA00023287"/>
    </source>
</evidence>
<keyword evidence="3" id="KW-1133">Transmembrane helix</keyword>
<dbReference type="RefSeq" id="WP_165096431.1">
    <property type="nucleotide sequence ID" value="NZ_JAAKGU010000002.1"/>
</dbReference>
<keyword evidence="2" id="KW-0178">Competence</keyword>
<dbReference type="EMBL" id="JAAKGU010000002">
    <property type="protein sequence ID" value="NGM82332.1"/>
    <property type="molecule type" value="Genomic_DNA"/>
</dbReference>
<evidence type="ECO:0000256" key="3">
    <source>
        <dbReference type="SAM" id="Phobius"/>
    </source>
</evidence>
<organism evidence="4 5">
    <name type="scientific">Paenibacillus apii</name>
    <dbReference type="NCBI Taxonomy" id="1850370"/>
    <lineage>
        <taxon>Bacteria</taxon>
        <taxon>Bacillati</taxon>
        <taxon>Bacillota</taxon>
        <taxon>Bacilli</taxon>
        <taxon>Bacillales</taxon>
        <taxon>Paenibacillaceae</taxon>
        <taxon>Paenibacillus</taxon>
    </lineage>
</organism>
<name>A0A6M1PIY6_9BACL</name>
<dbReference type="InterPro" id="IPR012902">
    <property type="entry name" value="N_methyl_site"/>
</dbReference>
<reference evidence="4 5" key="1">
    <citation type="submission" date="2020-02" db="EMBL/GenBank/DDBJ databases">
        <authorList>
            <person name="Gao J."/>
            <person name="Sun J."/>
        </authorList>
    </citation>
    <scope>NUCLEOTIDE SEQUENCE [LARGE SCALE GENOMIC DNA]</scope>
    <source>
        <strain evidence="4 5">7124</strain>
    </source>
</reference>
<keyword evidence="3" id="KW-0812">Transmembrane</keyword>
<dbReference type="GO" id="GO:0009986">
    <property type="term" value="C:cell surface"/>
    <property type="evidence" value="ECO:0007669"/>
    <property type="project" value="UniProtKB-SubCell"/>
</dbReference>
<dbReference type="PROSITE" id="PS00409">
    <property type="entry name" value="PROKAR_NTER_METHYL"/>
    <property type="match status" value="1"/>
</dbReference>
<evidence type="ECO:0000313" key="4">
    <source>
        <dbReference type="EMBL" id="NGM82332.1"/>
    </source>
</evidence>
<dbReference type="NCBIfam" id="TIGR02532">
    <property type="entry name" value="IV_pilin_GFxxxE"/>
    <property type="match status" value="1"/>
</dbReference>
<feature type="transmembrane region" description="Helical" evidence="3">
    <location>
        <begin position="20"/>
        <end position="42"/>
    </location>
</feature>
<comment type="subcellular location">
    <subcellularLocation>
        <location evidence="1">Cell surface</location>
    </subcellularLocation>
</comment>
<dbReference type="Proteomes" id="UP000480151">
    <property type="component" value="Unassembled WGS sequence"/>
</dbReference>
<dbReference type="AlphaFoldDB" id="A0A6M1PIY6"/>
<sequence>MNEFVRRLKKQERGFTLVELISSITIFAMVAGLISGVTMFGMRSYHQITVQNALRDEADLIMSTIITKLYTYGPERVQNTAGGIELTKSGAAPEIIAVSGSEIVIAADGTGADSGSPIAVQSELEGSTITLIQTDGRTAPLGAPYPSGTIEIKLVLKYQGNEEDRLEMSSQFGF</sequence>
<dbReference type="GO" id="GO:0030420">
    <property type="term" value="P:establishment of competence for transformation"/>
    <property type="evidence" value="ECO:0007669"/>
    <property type="project" value="UniProtKB-KW"/>
</dbReference>
<accession>A0A6M1PIY6</accession>
<keyword evidence="5" id="KW-1185">Reference proteome</keyword>
<dbReference type="Pfam" id="PF07963">
    <property type="entry name" value="N_methyl"/>
    <property type="match status" value="1"/>
</dbReference>
<proteinExistence type="predicted"/>
<gene>
    <name evidence="4" type="ORF">G5B47_07875</name>
</gene>